<evidence type="ECO:0000313" key="2">
    <source>
        <dbReference type="EMBL" id="QDU82739.1"/>
    </source>
</evidence>
<name>A0A518CU31_9PLAN</name>
<proteinExistence type="predicted"/>
<organism evidence="2 3">
    <name type="scientific">Polystyrenella longa</name>
    <dbReference type="NCBI Taxonomy" id="2528007"/>
    <lineage>
        <taxon>Bacteria</taxon>
        <taxon>Pseudomonadati</taxon>
        <taxon>Planctomycetota</taxon>
        <taxon>Planctomycetia</taxon>
        <taxon>Planctomycetales</taxon>
        <taxon>Planctomycetaceae</taxon>
        <taxon>Polystyrenella</taxon>
    </lineage>
</organism>
<sequence length="332" mass="37450" precursor="true">MNHSPFLTAALFLCCLLPAPILGAEPVANPALDQVTSRTPKTVVELDEWLKNMVWYHQYTPEEIIQATGLPTEEIEAKLVALKINAETKPALPENQLLMLPYPGGRHPRIGFLEGAIDPVRETKISLFTPWDPDSYVVMDLPEALWSNLGLTYLAHVHVPTIWSKENIELEAQEWTRAEDGSLLMSRTLPNGIRYDATARVNKAKNPNQRAMLMTLSLTNGTDSPLKDLRVQNCVMLKGAPEFAQQSNENKQFRNPFVVCKSSVGNRYIITAWERCVRPWGNNRCPCLHSDPQFPNLAPGESATLKGWLSFYEGEDVEGEMKRIEDEYFTVE</sequence>
<dbReference type="EMBL" id="CP036281">
    <property type="protein sequence ID" value="QDU82739.1"/>
    <property type="molecule type" value="Genomic_DNA"/>
</dbReference>
<accession>A0A518CU31</accession>
<keyword evidence="3" id="KW-1185">Reference proteome</keyword>
<feature type="chain" id="PRO_5022057515" evidence="1">
    <location>
        <begin position="25"/>
        <end position="332"/>
    </location>
</feature>
<gene>
    <name evidence="2" type="ORF">Pla110_45010</name>
</gene>
<keyword evidence="1" id="KW-0732">Signal</keyword>
<dbReference type="Proteomes" id="UP000317178">
    <property type="component" value="Chromosome"/>
</dbReference>
<dbReference type="OrthoDB" id="232833at2"/>
<protein>
    <submittedName>
        <fullName evidence="2">Uncharacterized protein</fullName>
    </submittedName>
</protein>
<dbReference type="AlphaFoldDB" id="A0A518CU31"/>
<reference evidence="2 3" key="1">
    <citation type="submission" date="2019-02" db="EMBL/GenBank/DDBJ databases">
        <title>Deep-cultivation of Planctomycetes and their phenomic and genomic characterization uncovers novel biology.</title>
        <authorList>
            <person name="Wiegand S."/>
            <person name="Jogler M."/>
            <person name="Boedeker C."/>
            <person name="Pinto D."/>
            <person name="Vollmers J."/>
            <person name="Rivas-Marin E."/>
            <person name="Kohn T."/>
            <person name="Peeters S.H."/>
            <person name="Heuer A."/>
            <person name="Rast P."/>
            <person name="Oberbeckmann S."/>
            <person name="Bunk B."/>
            <person name="Jeske O."/>
            <person name="Meyerdierks A."/>
            <person name="Storesund J.E."/>
            <person name="Kallscheuer N."/>
            <person name="Luecker S."/>
            <person name="Lage O.M."/>
            <person name="Pohl T."/>
            <person name="Merkel B.J."/>
            <person name="Hornburger P."/>
            <person name="Mueller R.-W."/>
            <person name="Bruemmer F."/>
            <person name="Labrenz M."/>
            <person name="Spormann A.M."/>
            <person name="Op den Camp H."/>
            <person name="Overmann J."/>
            <person name="Amann R."/>
            <person name="Jetten M.S.M."/>
            <person name="Mascher T."/>
            <person name="Medema M.H."/>
            <person name="Devos D.P."/>
            <person name="Kaster A.-K."/>
            <person name="Ovreas L."/>
            <person name="Rohde M."/>
            <person name="Galperin M.Y."/>
            <person name="Jogler C."/>
        </authorList>
    </citation>
    <scope>NUCLEOTIDE SEQUENCE [LARGE SCALE GENOMIC DNA]</scope>
    <source>
        <strain evidence="2 3">Pla110</strain>
    </source>
</reference>
<dbReference type="RefSeq" id="WP_144999180.1">
    <property type="nucleotide sequence ID" value="NZ_CP036281.1"/>
</dbReference>
<feature type="signal peptide" evidence="1">
    <location>
        <begin position="1"/>
        <end position="24"/>
    </location>
</feature>
<dbReference type="KEGG" id="plon:Pla110_45010"/>
<evidence type="ECO:0000313" key="3">
    <source>
        <dbReference type="Proteomes" id="UP000317178"/>
    </source>
</evidence>
<evidence type="ECO:0000256" key="1">
    <source>
        <dbReference type="SAM" id="SignalP"/>
    </source>
</evidence>